<feature type="compositionally biased region" description="Basic and acidic residues" evidence="1">
    <location>
        <begin position="51"/>
        <end position="60"/>
    </location>
</feature>
<gene>
    <name evidence="2" type="ORF">EVAR_51868_1</name>
</gene>
<sequence>MIFYNNSLAQPSRTQPKGQCNGQCQSATASDRDRLRAPRPSTGTCSGSELGGHKQQEGEGRGPVQQLACPPAAPDPVDIILQI</sequence>
<protein>
    <submittedName>
        <fullName evidence="2">Uncharacterized protein</fullName>
    </submittedName>
</protein>
<evidence type="ECO:0000313" key="3">
    <source>
        <dbReference type="Proteomes" id="UP000299102"/>
    </source>
</evidence>
<reference evidence="2 3" key="1">
    <citation type="journal article" date="2019" name="Commun. Biol.">
        <title>The bagworm genome reveals a unique fibroin gene that provides high tensile strength.</title>
        <authorList>
            <person name="Kono N."/>
            <person name="Nakamura H."/>
            <person name="Ohtoshi R."/>
            <person name="Tomita M."/>
            <person name="Numata K."/>
            <person name="Arakawa K."/>
        </authorList>
    </citation>
    <scope>NUCLEOTIDE SEQUENCE [LARGE SCALE GENOMIC DNA]</scope>
</reference>
<dbReference type="Proteomes" id="UP000299102">
    <property type="component" value="Unassembled WGS sequence"/>
</dbReference>
<dbReference type="EMBL" id="BGZK01001347">
    <property type="protein sequence ID" value="GBP77822.1"/>
    <property type="molecule type" value="Genomic_DNA"/>
</dbReference>
<dbReference type="AlphaFoldDB" id="A0A4C1YSI9"/>
<feature type="region of interest" description="Disordered" evidence="1">
    <location>
        <begin position="1"/>
        <end position="74"/>
    </location>
</feature>
<comment type="caution">
    <text evidence="2">The sequence shown here is derived from an EMBL/GenBank/DDBJ whole genome shotgun (WGS) entry which is preliminary data.</text>
</comment>
<keyword evidence="3" id="KW-1185">Reference proteome</keyword>
<accession>A0A4C1YSI9</accession>
<feature type="compositionally biased region" description="Polar residues" evidence="1">
    <location>
        <begin position="1"/>
        <end position="29"/>
    </location>
</feature>
<evidence type="ECO:0000313" key="2">
    <source>
        <dbReference type="EMBL" id="GBP77822.1"/>
    </source>
</evidence>
<name>A0A4C1YSI9_EUMVA</name>
<evidence type="ECO:0000256" key="1">
    <source>
        <dbReference type="SAM" id="MobiDB-lite"/>
    </source>
</evidence>
<proteinExistence type="predicted"/>
<organism evidence="2 3">
    <name type="scientific">Eumeta variegata</name>
    <name type="common">Bagworm moth</name>
    <name type="synonym">Eumeta japonica</name>
    <dbReference type="NCBI Taxonomy" id="151549"/>
    <lineage>
        <taxon>Eukaryota</taxon>
        <taxon>Metazoa</taxon>
        <taxon>Ecdysozoa</taxon>
        <taxon>Arthropoda</taxon>
        <taxon>Hexapoda</taxon>
        <taxon>Insecta</taxon>
        <taxon>Pterygota</taxon>
        <taxon>Neoptera</taxon>
        <taxon>Endopterygota</taxon>
        <taxon>Lepidoptera</taxon>
        <taxon>Glossata</taxon>
        <taxon>Ditrysia</taxon>
        <taxon>Tineoidea</taxon>
        <taxon>Psychidae</taxon>
        <taxon>Oiketicinae</taxon>
        <taxon>Eumeta</taxon>
    </lineage>
</organism>